<dbReference type="EMBL" id="AP031322">
    <property type="protein sequence ID" value="BFH73772.1"/>
    <property type="molecule type" value="Genomic_DNA"/>
</dbReference>
<protein>
    <submittedName>
        <fullName evidence="5">Nitroreductase family protein</fullName>
    </submittedName>
</protein>
<evidence type="ECO:0000256" key="1">
    <source>
        <dbReference type="ARBA" id="ARBA00007118"/>
    </source>
</evidence>
<feature type="domain" description="Nitroreductase" evidence="4">
    <location>
        <begin position="80"/>
        <end position="143"/>
    </location>
</feature>
<keyword evidence="3" id="KW-0812">Transmembrane</keyword>
<dbReference type="KEGG" id="sjv:SJAV_17160"/>
<keyword evidence="3" id="KW-0472">Membrane</keyword>
<dbReference type="CDD" id="cd02062">
    <property type="entry name" value="Nitro_FMN_reductase"/>
    <property type="match status" value="1"/>
</dbReference>
<comment type="similarity">
    <text evidence="1">Belongs to the nitroreductase family.</text>
</comment>
<evidence type="ECO:0000313" key="5">
    <source>
        <dbReference type="EMBL" id="BFH73772.1"/>
    </source>
</evidence>
<evidence type="ECO:0000256" key="3">
    <source>
        <dbReference type="SAM" id="Phobius"/>
    </source>
</evidence>
<dbReference type="PANTHER" id="PTHR43673:SF10">
    <property type="entry name" value="NADH DEHYDROGENASE_NAD(P)H NITROREDUCTASE XCC3605-RELATED"/>
    <property type="match status" value="1"/>
</dbReference>
<dbReference type="GeneID" id="92354669"/>
<dbReference type="Pfam" id="PF00881">
    <property type="entry name" value="Nitroreductase"/>
    <property type="match status" value="2"/>
</dbReference>
<name>A0AAT9GS83_9CREN</name>
<dbReference type="PANTHER" id="PTHR43673">
    <property type="entry name" value="NAD(P)H NITROREDUCTASE YDGI-RELATED"/>
    <property type="match status" value="1"/>
</dbReference>
<dbReference type="InterPro" id="IPR029479">
    <property type="entry name" value="Nitroreductase"/>
</dbReference>
<proteinExistence type="inferred from homology"/>
<keyword evidence="3" id="KW-1133">Transmembrane helix</keyword>
<evidence type="ECO:0000256" key="2">
    <source>
        <dbReference type="ARBA" id="ARBA00023002"/>
    </source>
</evidence>
<accession>A0AAT9GS83</accession>
<sequence length="177" mass="20116">MNEITEFLMKRRSIRSFQKKPVDIELIKQLIYVANHAPNSMNNEPWKFIIITDEKIKEELSKLHKGASHIALAPIGVAVVAEPDVSPETWMVDVVNATMYFVLAAYSVGLGIGWIAAYENKKAKEILGIPDNKVLVTLLSVGYPDPNYKPRDKTVKRAEDVIYFNRWGIDEDKRSNN</sequence>
<feature type="transmembrane region" description="Helical" evidence="3">
    <location>
        <begin position="97"/>
        <end position="117"/>
    </location>
</feature>
<dbReference type="Gene3D" id="3.40.109.10">
    <property type="entry name" value="NADH Oxidase"/>
    <property type="match status" value="1"/>
</dbReference>
<organism evidence="5">
    <name type="scientific">Sulfurisphaera javensis</name>
    <dbReference type="NCBI Taxonomy" id="2049879"/>
    <lineage>
        <taxon>Archaea</taxon>
        <taxon>Thermoproteota</taxon>
        <taxon>Thermoprotei</taxon>
        <taxon>Sulfolobales</taxon>
        <taxon>Sulfolobaceae</taxon>
        <taxon>Sulfurisphaera</taxon>
    </lineage>
</organism>
<dbReference type="SUPFAM" id="SSF55469">
    <property type="entry name" value="FMN-dependent nitroreductase-like"/>
    <property type="match status" value="1"/>
</dbReference>
<dbReference type="GO" id="GO:0016491">
    <property type="term" value="F:oxidoreductase activity"/>
    <property type="evidence" value="ECO:0007669"/>
    <property type="project" value="UniProtKB-KW"/>
</dbReference>
<keyword evidence="2" id="KW-0560">Oxidoreductase</keyword>
<dbReference type="InterPro" id="IPR000415">
    <property type="entry name" value="Nitroreductase-like"/>
</dbReference>
<feature type="domain" description="Nitroreductase" evidence="4">
    <location>
        <begin position="9"/>
        <end position="65"/>
    </location>
</feature>
<gene>
    <name evidence="5" type="ORF">SJAV_17160</name>
</gene>
<dbReference type="AlphaFoldDB" id="A0AAT9GS83"/>
<dbReference type="RefSeq" id="WP_369609337.1">
    <property type="nucleotide sequence ID" value="NZ_AP031322.1"/>
</dbReference>
<reference evidence="5" key="1">
    <citation type="submission" date="2024-03" db="EMBL/GenBank/DDBJ databases">
        <title>Complete genome sequence of Sulfurisphaera javensis strain KD-1.</title>
        <authorList>
            <person name="Sakai H."/>
            <person name="Nur N."/>
            <person name="Suwanto A."/>
            <person name="Kurosawa N."/>
        </authorList>
    </citation>
    <scope>NUCLEOTIDE SEQUENCE</scope>
    <source>
        <strain evidence="5">KD-1</strain>
    </source>
</reference>
<evidence type="ECO:0000259" key="4">
    <source>
        <dbReference type="Pfam" id="PF00881"/>
    </source>
</evidence>